<dbReference type="Gene3D" id="2.170.140.10">
    <property type="entry name" value="Chitin binding domain"/>
    <property type="match status" value="1"/>
</dbReference>
<evidence type="ECO:0000256" key="1">
    <source>
        <dbReference type="ARBA" id="ARBA00022669"/>
    </source>
</evidence>
<evidence type="ECO:0000256" key="5">
    <source>
        <dbReference type="ARBA" id="ARBA00023180"/>
    </source>
</evidence>
<dbReference type="InterPro" id="IPR002557">
    <property type="entry name" value="Chitin-bd_dom"/>
</dbReference>
<evidence type="ECO:0000313" key="8">
    <source>
        <dbReference type="EMBL" id="JAT79172.1"/>
    </source>
</evidence>
<evidence type="ECO:0000259" key="7">
    <source>
        <dbReference type="PROSITE" id="PS50940"/>
    </source>
</evidence>
<organism evidence="8">
    <name type="scientific">Ornithodoros brasiliensis</name>
    <name type="common">Mouro tick</name>
    <dbReference type="NCBI Taxonomy" id="888526"/>
    <lineage>
        <taxon>Eukaryota</taxon>
        <taxon>Metazoa</taxon>
        <taxon>Ecdysozoa</taxon>
        <taxon>Arthropoda</taxon>
        <taxon>Chelicerata</taxon>
        <taxon>Arachnida</taxon>
        <taxon>Acari</taxon>
        <taxon>Parasitiformes</taxon>
        <taxon>Ixodida</taxon>
        <taxon>Ixodoidea</taxon>
        <taxon>Argasidae</taxon>
        <taxon>Ornithodorinae</taxon>
        <taxon>Ornithodoros</taxon>
    </lineage>
</organism>
<dbReference type="InterPro" id="IPR051940">
    <property type="entry name" value="Chitin_bind-dev_reg"/>
</dbReference>
<feature type="domain" description="Chitin-binding type-2" evidence="7">
    <location>
        <begin position="33"/>
        <end position="94"/>
    </location>
</feature>
<name>A0A1D2AIZ4_ORNBR</name>
<dbReference type="Pfam" id="PF01607">
    <property type="entry name" value="CBM_14"/>
    <property type="match status" value="1"/>
</dbReference>
<dbReference type="PROSITE" id="PS50940">
    <property type="entry name" value="CHIT_BIND_II"/>
    <property type="match status" value="1"/>
</dbReference>
<dbReference type="SUPFAM" id="SSF57625">
    <property type="entry name" value="Invertebrate chitin-binding proteins"/>
    <property type="match status" value="1"/>
</dbReference>
<dbReference type="PANTHER" id="PTHR23301:SF0">
    <property type="entry name" value="CHITIN-BINDING TYPE-2 DOMAIN-CONTAINING PROTEIN-RELATED"/>
    <property type="match status" value="1"/>
</dbReference>
<sequence length="206" mass="21792">ATGTRNCRNAGNMKYIIAIVMMMASQAFAELGQLDCPLDEDANSTVTLLPNPYNCSTYYACAQGQPVEFVCPVGLVFNAEKQVCDYKYRANCVEVELTTAAPTTTNAPASSYEGPPASEAKASDVDLATEAEAEVKVEEKEAPETEVVTDTVPVTKVVTVAVPVTEVVTKAVPVTEKVDEVVAEAKVDVTNNDNVAGLGDADYLTA</sequence>
<evidence type="ECO:0000256" key="2">
    <source>
        <dbReference type="ARBA" id="ARBA00022729"/>
    </source>
</evidence>
<dbReference type="SMART" id="SM00494">
    <property type="entry name" value="ChtBD2"/>
    <property type="match status" value="1"/>
</dbReference>
<dbReference type="PANTHER" id="PTHR23301">
    <property type="entry name" value="CHITIN BINDING PERITROPHIN-A"/>
    <property type="match status" value="1"/>
</dbReference>
<proteinExistence type="predicted"/>
<accession>A0A1D2AIZ4</accession>
<dbReference type="InterPro" id="IPR036508">
    <property type="entry name" value="Chitin-bd_dom_sf"/>
</dbReference>
<keyword evidence="4" id="KW-1015">Disulfide bond</keyword>
<feature type="non-terminal residue" evidence="8">
    <location>
        <position position="1"/>
    </location>
</feature>
<evidence type="ECO:0000256" key="4">
    <source>
        <dbReference type="ARBA" id="ARBA00023157"/>
    </source>
</evidence>
<dbReference type="EMBL" id="GETE01000311">
    <property type="protein sequence ID" value="JAT79172.1"/>
    <property type="molecule type" value="Transcribed_RNA"/>
</dbReference>
<feature type="signal peptide" evidence="6">
    <location>
        <begin position="1"/>
        <end position="29"/>
    </location>
</feature>
<keyword evidence="1" id="KW-0147">Chitin-binding</keyword>
<keyword evidence="5" id="KW-0325">Glycoprotein</keyword>
<evidence type="ECO:0000256" key="6">
    <source>
        <dbReference type="SAM" id="SignalP"/>
    </source>
</evidence>
<keyword evidence="2 6" id="KW-0732">Signal</keyword>
<reference evidence="8" key="1">
    <citation type="submission" date="2016-07" db="EMBL/GenBank/DDBJ databases">
        <title>Salivary Glands transcriptome analysis on engorged females of Ornithodoros brasiliensis (Acari:Argasidae).</title>
        <authorList>
            <person name="Simons S.M."/>
            <person name="Carvalho E."/>
            <person name="Junqueira-de-Azevedo I."/>
            <person name="Ho P.L."/>
            <person name="Giovanni D."/>
            <person name="Mendonca R."/>
            <person name="Onofrio V."/>
            <person name="Landulfo G."/>
            <person name="Ramirez D."/>
            <person name="Barros-Battesti D."/>
        </authorList>
    </citation>
    <scope>NUCLEOTIDE SEQUENCE</scope>
    <source>
        <strain evidence="8">Female</strain>
        <tissue evidence="8">Salivary gland</tissue>
    </source>
</reference>
<protein>
    <submittedName>
        <fullName evidence="8">Putative chitinase 3 like</fullName>
    </submittedName>
</protein>
<dbReference type="AlphaFoldDB" id="A0A1D2AIZ4"/>
<feature type="chain" id="PRO_5008901603" evidence="6">
    <location>
        <begin position="30"/>
        <end position="206"/>
    </location>
</feature>
<dbReference type="GO" id="GO:0008061">
    <property type="term" value="F:chitin binding"/>
    <property type="evidence" value="ECO:0007669"/>
    <property type="project" value="UniProtKB-KW"/>
</dbReference>
<keyword evidence="3" id="KW-0677">Repeat</keyword>
<evidence type="ECO:0000256" key="3">
    <source>
        <dbReference type="ARBA" id="ARBA00022737"/>
    </source>
</evidence>
<dbReference type="GO" id="GO:0005576">
    <property type="term" value="C:extracellular region"/>
    <property type="evidence" value="ECO:0007669"/>
    <property type="project" value="InterPro"/>
</dbReference>